<proteinExistence type="predicted"/>
<protein>
    <submittedName>
        <fullName evidence="1">Uncharacterized protein</fullName>
    </submittedName>
</protein>
<comment type="caution">
    <text evidence="1">The sequence shown here is derived from an EMBL/GenBank/DDBJ whole genome shotgun (WGS) entry which is preliminary data.</text>
</comment>
<name>A0AAD3XS03_NEPGR</name>
<sequence length="87" mass="9232">MEFLVPGYSAAPGCGGLKFFASVGNWCFEVAVGAALELKREWLLMSFGTRLLYCCVGMRGAVRLAAAGSSGCLRGDSALNFTGHYRS</sequence>
<keyword evidence="2" id="KW-1185">Reference proteome</keyword>
<reference evidence="1" key="1">
    <citation type="submission" date="2023-05" db="EMBL/GenBank/DDBJ databases">
        <title>Nepenthes gracilis genome sequencing.</title>
        <authorList>
            <person name="Fukushima K."/>
        </authorList>
    </citation>
    <scope>NUCLEOTIDE SEQUENCE</scope>
    <source>
        <strain evidence="1">SING2019-196</strain>
    </source>
</reference>
<evidence type="ECO:0000313" key="2">
    <source>
        <dbReference type="Proteomes" id="UP001279734"/>
    </source>
</evidence>
<accession>A0AAD3XS03</accession>
<evidence type="ECO:0000313" key="1">
    <source>
        <dbReference type="EMBL" id="GMH14010.1"/>
    </source>
</evidence>
<dbReference type="AlphaFoldDB" id="A0AAD3XS03"/>
<dbReference type="EMBL" id="BSYO01000013">
    <property type="protein sequence ID" value="GMH14010.1"/>
    <property type="molecule type" value="Genomic_DNA"/>
</dbReference>
<gene>
    <name evidence="1" type="ORF">Nepgr_015851</name>
</gene>
<dbReference type="Proteomes" id="UP001279734">
    <property type="component" value="Unassembled WGS sequence"/>
</dbReference>
<organism evidence="1 2">
    <name type="scientific">Nepenthes gracilis</name>
    <name type="common">Slender pitcher plant</name>
    <dbReference type="NCBI Taxonomy" id="150966"/>
    <lineage>
        <taxon>Eukaryota</taxon>
        <taxon>Viridiplantae</taxon>
        <taxon>Streptophyta</taxon>
        <taxon>Embryophyta</taxon>
        <taxon>Tracheophyta</taxon>
        <taxon>Spermatophyta</taxon>
        <taxon>Magnoliopsida</taxon>
        <taxon>eudicotyledons</taxon>
        <taxon>Gunneridae</taxon>
        <taxon>Pentapetalae</taxon>
        <taxon>Caryophyllales</taxon>
        <taxon>Nepenthaceae</taxon>
        <taxon>Nepenthes</taxon>
    </lineage>
</organism>